<protein>
    <recommendedName>
        <fullName evidence="11">DNA 3'-5' helicase</fullName>
        <ecNumber evidence="11">5.6.2.4</ecNumber>
    </recommendedName>
</protein>
<dbReference type="PROSITE" id="PS51198">
    <property type="entry name" value="UVRD_HELICASE_ATP_BIND"/>
    <property type="match status" value="1"/>
</dbReference>
<dbReference type="Gene3D" id="1.10.10.160">
    <property type="match status" value="1"/>
</dbReference>
<evidence type="ECO:0000313" key="18">
    <source>
        <dbReference type="Proteomes" id="UP001430584"/>
    </source>
</evidence>
<evidence type="ECO:0000259" key="16">
    <source>
        <dbReference type="PROSITE" id="PS51217"/>
    </source>
</evidence>
<keyword evidence="9" id="KW-0413">Isomerase</keyword>
<keyword evidence="4 13" id="KW-0378">Hydrolase</keyword>
<reference evidence="17 18" key="1">
    <citation type="submission" date="2024-02" db="EMBL/GenBank/DDBJ databases">
        <title>De novo assembly and annotation of 12 fungi associated with fruit tree decline syndrome in Ontario, Canada.</title>
        <authorList>
            <person name="Sulman M."/>
            <person name="Ellouze W."/>
            <person name="Ilyukhin E."/>
        </authorList>
    </citation>
    <scope>NUCLEOTIDE SEQUENCE [LARGE SCALE GENOMIC DNA]</scope>
    <source>
        <strain evidence="17 18">FDS-637</strain>
    </source>
</reference>
<feature type="region of interest" description="Disordered" evidence="14">
    <location>
        <begin position="721"/>
        <end position="744"/>
    </location>
</feature>
<evidence type="ECO:0000256" key="4">
    <source>
        <dbReference type="ARBA" id="ARBA00022801"/>
    </source>
</evidence>
<feature type="binding site" evidence="13">
    <location>
        <begin position="27"/>
        <end position="34"/>
    </location>
    <ligand>
        <name>ATP</name>
        <dbReference type="ChEBI" id="CHEBI:30616"/>
    </ligand>
</feature>
<evidence type="ECO:0000256" key="14">
    <source>
        <dbReference type="SAM" id="MobiDB-lite"/>
    </source>
</evidence>
<evidence type="ECO:0000256" key="10">
    <source>
        <dbReference type="ARBA" id="ARBA00034617"/>
    </source>
</evidence>
<dbReference type="InterPro" id="IPR000212">
    <property type="entry name" value="DNA_helicase_UvrD/REP"/>
</dbReference>
<comment type="similarity">
    <text evidence="2">Belongs to the helicase family. UvrD subfamily.</text>
</comment>
<dbReference type="Gene3D" id="1.10.486.10">
    <property type="entry name" value="PCRA, domain 4"/>
    <property type="match status" value="1"/>
</dbReference>
<comment type="caution">
    <text evidence="17">The sequence shown here is derived from an EMBL/GenBank/DDBJ whole genome shotgun (WGS) entry which is preliminary data.</text>
</comment>
<evidence type="ECO:0000256" key="9">
    <source>
        <dbReference type="ARBA" id="ARBA00023235"/>
    </source>
</evidence>
<evidence type="ECO:0000256" key="2">
    <source>
        <dbReference type="ARBA" id="ARBA00009922"/>
    </source>
</evidence>
<evidence type="ECO:0000313" key="17">
    <source>
        <dbReference type="EMBL" id="KAL0255061.1"/>
    </source>
</evidence>
<feature type="region of interest" description="Disordered" evidence="14">
    <location>
        <begin position="1009"/>
        <end position="1030"/>
    </location>
</feature>
<dbReference type="Proteomes" id="UP001430584">
    <property type="component" value="Unassembled WGS sequence"/>
</dbReference>
<dbReference type="InterPro" id="IPR013986">
    <property type="entry name" value="DExx_box_DNA_helicase_dom_sf"/>
</dbReference>
<evidence type="ECO:0000256" key="3">
    <source>
        <dbReference type="ARBA" id="ARBA00022741"/>
    </source>
</evidence>
<dbReference type="PROSITE" id="PS51217">
    <property type="entry name" value="UVRD_HELICASE_CTER"/>
    <property type="match status" value="1"/>
</dbReference>
<dbReference type="InterPro" id="IPR014016">
    <property type="entry name" value="UvrD-like_ATP-bd"/>
</dbReference>
<dbReference type="EC" id="5.6.2.4" evidence="11"/>
<evidence type="ECO:0000256" key="1">
    <source>
        <dbReference type="ARBA" id="ARBA00007769"/>
    </source>
</evidence>
<dbReference type="PANTHER" id="PTHR11070">
    <property type="entry name" value="UVRD / RECB / PCRA DNA HELICASE FAMILY MEMBER"/>
    <property type="match status" value="1"/>
</dbReference>
<sequence length="1379" mass="150687">MDALLGGLNDAQKSAVSSPASVLQVLAPPGSGKTKTLTARVAYLTSCCGIKPWNIIVCTFTIKAAREMKERIRALVGDGVEAKLILGTFHSVARRFLCFYGHHIGIDKNFGIADTSDTTAIIKRIVKRRGYGTEPSVARSRISGLKARSTSCDAYAATQKSAEQQEFAAIYSEYEDTLKSSNLLDYDDLLLRCADLLRHRPECVSNIQAVLIDEFQDTNHVQYELMRLMAQYQKSITVVGDPDQSIYGFRSAEIKNLKTMQKDYPETVVSILQENYRSGGAILQSAQQVIEQDESRPAKALFATHCIGEVPVLRRLPSAAVEASWIVTEIQRSQELTGKLLNHSDYAILLRSAALSRHIETALGKAGIPYRMVGGLRFFDRIEVKLLLDYLRVINRPDHNDALARIINTPSRRIGDVTIRGLLEEAEERKVSLWSVVLGAAQGNRRPKTKLTTQAEKGVAEFVNIILTSQKKMAASGTARCSLLELISHVMKRLSFQEYLQKSHPEDFDGRWANVQELIAQATDSSAAEEEEDEDMRLNGETLPIVEGVEQRELSSAEDELARFLANVALSTEVQQEEGATTEQVTISTIHAAKGLEWPVVFIPAAYEGSIPHSRAEDHDEERRLLYVGMTRAQSLLYLSSPVKNSQKESTKLSPFLSDPSMDNFFIKQGPKFRYSLTQDLARILRRECPPEPECRKGRDLVERAEDDYWPLDGEDVDPETKSWDFFNRTTDEPSSKRRRPNDFIPVSLAGNNISVTMDQATSFSISNTTVPASAAAGFMSAGARMREMEGSAEEAEEAKALQRAEKLLAREHATAQARDNAARAREQQQHAGTTTINKGGKAAKLPPGQGSITSFFGRPTVGRKPEASPDEQVRGAISFVREKKLKSAAAAVVPAATPAASRQPPPRKAQPTSSLKRSLTAPLPSAALQQSVVSPPPPLEEIQNARDRHRVPLATAALQRGNSNPGPAPSVVAGGMGHRLRTAPVPGRPARKQYEVDDGDRDVEMEPYEGKARRKPYSFMSSSPPVPDDGLIPGDGIGREVIPAGRRVLEALPASLGLRFSFVDLNAGFQTFKDTGAALPDKTVETLQKECEGALFGAVSSPTVKTAGYSSPIVALRKRLALYANVRPVKSVANAQSPVDLVIVRENTEDLYVKEEKTYDSADGKVAEAIKRISEKASFNISEMAGDIALRRQRVRDSGIASIHSKPLVTITHKSNVLSQTDGLFRETARRALAQAKYAGAVNVEEQIVDSMVYKLFRQPQDYDVIVAPNLYGDILSDGAAALVGSLGLVPSANVGKGFVIGEPCHGSAPDIEGQNIANPIATIRSTALMLEFLGAEEAAAKIYKAVDANLEEGKLLSPDMGGKAKTDQVVEDIIKRF</sequence>
<dbReference type="SMART" id="SM01329">
    <property type="entry name" value="Iso_dh"/>
    <property type="match status" value="1"/>
</dbReference>
<dbReference type="CDD" id="cd18807">
    <property type="entry name" value="SF1_C_UvrD"/>
    <property type="match status" value="1"/>
</dbReference>
<dbReference type="InterPro" id="IPR024084">
    <property type="entry name" value="IsoPropMal-DH-like_dom"/>
</dbReference>
<dbReference type="GO" id="GO:0004386">
    <property type="term" value="F:helicase activity"/>
    <property type="evidence" value="ECO:0007669"/>
    <property type="project" value="UniProtKB-KW"/>
</dbReference>
<dbReference type="CDD" id="cd17932">
    <property type="entry name" value="DEXQc_UvrD"/>
    <property type="match status" value="1"/>
</dbReference>
<organism evidence="17 18">
    <name type="scientific">Diplodia seriata</name>
    <dbReference type="NCBI Taxonomy" id="420778"/>
    <lineage>
        <taxon>Eukaryota</taxon>
        <taxon>Fungi</taxon>
        <taxon>Dikarya</taxon>
        <taxon>Ascomycota</taxon>
        <taxon>Pezizomycotina</taxon>
        <taxon>Dothideomycetes</taxon>
        <taxon>Dothideomycetes incertae sedis</taxon>
        <taxon>Botryosphaeriales</taxon>
        <taxon>Botryosphaeriaceae</taxon>
        <taxon>Diplodia</taxon>
    </lineage>
</organism>
<evidence type="ECO:0000256" key="12">
    <source>
        <dbReference type="ARBA" id="ARBA00048988"/>
    </source>
</evidence>
<dbReference type="InterPro" id="IPR027417">
    <property type="entry name" value="P-loop_NTPase"/>
</dbReference>
<dbReference type="Gene3D" id="3.40.718.10">
    <property type="entry name" value="Isopropylmalate Dehydrogenase"/>
    <property type="match status" value="1"/>
</dbReference>
<dbReference type="RefSeq" id="XP_066628932.1">
    <property type="nucleotide sequence ID" value="XM_066780986.1"/>
</dbReference>
<proteinExistence type="inferred from homology"/>
<dbReference type="InterPro" id="IPR019818">
    <property type="entry name" value="IsoCit/isopropylmalate_DH_CS"/>
</dbReference>
<evidence type="ECO:0000256" key="8">
    <source>
        <dbReference type="ARBA" id="ARBA00023125"/>
    </source>
</evidence>
<feature type="region of interest" description="Disordered" evidence="14">
    <location>
        <begin position="813"/>
        <end position="874"/>
    </location>
</feature>
<dbReference type="PANTHER" id="PTHR11070:SF2">
    <property type="entry name" value="ATP-DEPENDENT DNA HELICASE SRS2"/>
    <property type="match status" value="1"/>
</dbReference>
<feature type="domain" description="UvrD-like helicase C-terminal" evidence="16">
    <location>
        <begin position="280"/>
        <end position="595"/>
    </location>
</feature>
<keyword evidence="18" id="KW-1185">Reference proteome</keyword>
<dbReference type="EMBL" id="JAJVCZ030000010">
    <property type="protein sequence ID" value="KAL0255061.1"/>
    <property type="molecule type" value="Genomic_DNA"/>
</dbReference>
<keyword evidence="6 13" id="KW-0067">ATP-binding</keyword>
<keyword evidence="5 13" id="KW-0347">Helicase</keyword>
<feature type="region of interest" description="Disordered" evidence="14">
    <location>
        <begin position="895"/>
        <end position="922"/>
    </location>
</feature>
<dbReference type="Pfam" id="PF13361">
    <property type="entry name" value="UvrD_C"/>
    <property type="match status" value="1"/>
</dbReference>
<evidence type="ECO:0000256" key="11">
    <source>
        <dbReference type="ARBA" id="ARBA00034808"/>
    </source>
</evidence>
<comment type="catalytic activity">
    <reaction evidence="12">
        <text>ATP + H2O = ADP + phosphate + H(+)</text>
        <dbReference type="Rhea" id="RHEA:13065"/>
        <dbReference type="ChEBI" id="CHEBI:15377"/>
        <dbReference type="ChEBI" id="CHEBI:15378"/>
        <dbReference type="ChEBI" id="CHEBI:30616"/>
        <dbReference type="ChEBI" id="CHEBI:43474"/>
        <dbReference type="ChEBI" id="CHEBI:456216"/>
        <dbReference type="EC" id="5.6.2.4"/>
    </reaction>
</comment>
<name>A0ABR3C3W3_9PEZI</name>
<dbReference type="SUPFAM" id="SSF53659">
    <property type="entry name" value="Isocitrate/Isopropylmalate dehydrogenase-like"/>
    <property type="match status" value="1"/>
</dbReference>
<gene>
    <name evidence="17" type="primary">srs2_1</name>
    <name evidence="17" type="ORF">SLS55_009588</name>
</gene>
<dbReference type="Pfam" id="PF00180">
    <property type="entry name" value="Iso_dh"/>
    <property type="match status" value="1"/>
</dbReference>
<evidence type="ECO:0000256" key="5">
    <source>
        <dbReference type="ARBA" id="ARBA00022806"/>
    </source>
</evidence>
<dbReference type="Gene3D" id="3.40.50.300">
    <property type="entry name" value="P-loop containing nucleotide triphosphate hydrolases"/>
    <property type="match status" value="2"/>
</dbReference>
<evidence type="ECO:0000259" key="15">
    <source>
        <dbReference type="PROSITE" id="PS51198"/>
    </source>
</evidence>
<evidence type="ECO:0000256" key="7">
    <source>
        <dbReference type="ARBA" id="ARBA00022842"/>
    </source>
</evidence>
<evidence type="ECO:0000256" key="6">
    <source>
        <dbReference type="ARBA" id="ARBA00022840"/>
    </source>
</evidence>
<dbReference type="Pfam" id="PF00580">
    <property type="entry name" value="UvrD-helicase"/>
    <property type="match status" value="1"/>
</dbReference>
<dbReference type="SUPFAM" id="SSF52540">
    <property type="entry name" value="P-loop containing nucleoside triphosphate hydrolases"/>
    <property type="match status" value="1"/>
</dbReference>
<dbReference type="GeneID" id="92013673"/>
<feature type="compositionally biased region" description="Basic and acidic residues" evidence="14">
    <location>
        <begin position="864"/>
        <end position="874"/>
    </location>
</feature>
<accession>A0ABR3C3W3</accession>
<keyword evidence="3 13" id="KW-0547">Nucleotide-binding</keyword>
<keyword evidence="7" id="KW-0460">Magnesium</keyword>
<evidence type="ECO:0000256" key="13">
    <source>
        <dbReference type="PROSITE-ProRule" id="PRU00560"/>
    </source>
</evidence>
<comment type="similarity">
    <text evidence="1">Belongs to the isocitrate and isopropylmalate dehydrogenases family.</text>
</comment>
<dbReference type="InterPro" id="IPR014017">
    <property type="entry name" value="DNA_helicase_UvrD-like_C"/>
</dbReference>
<keyword evidence="8" id="KW-0238">DNA-binding</keyword>
<dbReference type="PROSITE" id="PS00470">
    <property type="entry name" value="IDH_IMDH"/>
    <property type="match status" value="1"/>
</dbReference>
<comment type="catalytic activity">
    <reaction evidence="10">
        <text>Couples ATP hydrolysis with the unwinding of duplex DNA by translocating in the 3'-5' direction.</text>
        <dbReference type="EC" id="5.6.2.4"/>
    </reaction>
</comment>
<feature type="domain" description="UvrD-like helicase ATP-binding" evidence="15">
    <location>
        <begin position="6"/>
        <end position="279"/>
    </location>
</feature>